<proteinExistence type="predicted"/>
<evidence type="ECO:0000313" key="9">
    <source>
        <dbReference type="Proteomes" id="UP001305779"/>
    </source>
</evidence>
<comment type="caution">
    <text evidence="8">The sequence shown here is derived from an EMBL/GenBank/DDBJ whole genome shotgun (WGS) entry which is preliminary data.</text>
</comment>
<evidence type="ECO:0000256" key="3">
    <source>
        <dbReference type="ARBA" id="ARBA00022989"/>
    </source>
</evidence>
<dbReference type="InterPro" id="IPR011701">
    <property type="entry name" value="MFS"/>
</dbReference>
<evidence type="ECO:0000313" key="8">
    <source>
        <dbReference type="EMBL" id="KAK4506558.1"/>
    </source>
</evidence>
<feature type="compositionally biased region" description="Polar residues" evidence="5">
    <location>
        <begin position="135"/>
        <end position="144"/>
    </location>
</feature>
<dbReference type="Gene3D" id="1.20.1250.20">
    <property type="entry name" value="MFS general substrate transporter like domains"/>
    <property type="match status" value="1"/>
</dbReference>
<evidence type="ECO:0000256" key="4">
    <source>
        <dbReference type="ARBA" id="ARBA00023136"/>
    </source>
</evidence>
<feature type="transmembrane region" description="Helical" evidence="6">
    <location>
        <begin position="375"/>
        <end position="396"/>
    </location>
</feature>
<feature type="transmembrane region" description="Helical" evidence="6">
    <location>
        <begin position="610"/>
        <end position="631"/>
    </location>
</feature>
<feature type="domain" description="Major facilitator superfamily (MFS) profile" evidence="7">
    <location>
        <begin position="222"/>
        <end position="709"/>
    </location>
</feature>
<name>A0ABR0F0E9_ZASCE</name>
<feature type="transmembrane region" description="Helical" evidence="6">
    <location>
        <begin position="447"/>
        <end position="468"/>
    </location>
</feature>
<feature type="transmembrane region" description="Helical" evidence="6">
    <location>
        <begin position="525"/>
        <end position="546"/>
    </location>
</feature>
<accession>A0ABR0F0E9</accession>
<dbReference type="PANTHER" id="PTHR23501">
    <property type="entry name" value="MAJOR FACILITATOR SUPERFAMILY"/>
    <property type="match status" value="1"/>
</dbReference>
<dbReference type="Pfam" id="PF07690">
    <property type="entry name" value="MFS_1"/>
    <property type="match status" value="1"/>
</dbReference>
<feature type="transmembrane region" description="Helical" evidence="6">
    <location>
        <begin position="416"/>
        <end position="435"/>
    </location>
</feature>
<gene>
    <name evidence="8" type="ORF">PRZ48_000290</name>
</gene>
<organism evidence="8 9">
    <name type="scientific">Zasmidium cellare</name>
    <name type="common">Wine cellar mold</name>
    <name type="synonym">Racodium cellare</name>
    <dbReference type="NCBI Taxonomy" id="395010"/>
    <lineage>
        <taxon>Eukaryota</taxon>
        <taxon>Fungi</taxon>
        <taxon>Dikarya</taxon>
        <taxon>Ascomycota</taxon>
        <taxon>Pezizomycotina</taxon>
        <taxon>Dothideomycetes</taxon>
        <taxon>Dothideomycetidae</taxon>
        <taxon>Mycosphaerellales</taxon>
        <taxon>Mycosphaerellaceae</taxon>
        <taxon>Zasmidium</taxon>
    </lineage>
</organism>
<dbReference type="EMBL" id="JAXOVC010000001">
    <property type="protein sequence ID" value="KAK4506558.1"/>
    <property type="molecule type" value="Genomic_DNA"/>
</dbReference>
<feature type="transmembrane region" description="Helical" evidence="6">
    <location>
        <begin position="581"/>
        <end position="604"/>
    </location>
</feature>
<evidence type="ECO:0000259" key="7">
    <source>
        <dbReference type="PROSITE" id="PS50850"/>
    </source>
</evidence>
<feature type="transmembrane region" description="Helical" evidence="6">
    <location>
        <begin position="286"/>
        <end position="305"/>
    </location>
</feature>
<reference evidence="8 9" key="1">
    <citation type="journal article" date="2023" name="G3 (Bethesda)">
        <title>A chromosome-level genome assembly of Zasmidium syzygii isolated from banana leaves.</title>
        <authorList>
            <person name="van Westerhoven A.C."/>
            <person name="Mehrabi R."/>
            <person name="Talebi R."/>
            <person name="Steentjes M.B.F."/>
            <person name="Corcolon B."/>
            <person name="Chong P.A."/>
            <person name="Kema G.H.J."/>
            <person name="Seidl M.F."/>
        </authorList>
    </citation>
    <scope>NUCLEOTIDE SEQUENCE [LARGE SCALE GENOMIC DNA]</scope>
    <source>
        <strain evidence="8 9">P124</strain>
    </source>
</reference>
<evidence type="ECO:0000256" key="5">
    <source>
        <dbReference type="SAM" id="MobiDB-lite"/>
    </source>
</evidence>
<dbReference type="CDD" id="cd17502">
    <property type="entry name" value="MFS_Azr1_MDR_like"/>
    <property type="match status" value="1"/>
</dbReference>
<feature type="transmembrane region" description="Helical" evidence="6">
    <location>
        <begin position="317"/>
        <end position="337"/>
    </location>
</feature>
<evidence type="ECO:0000256" key="2">
    <source>
        <dbReference type="ARBA" id="ARBA00022692"/>
    </source>
</evidence>
<keyword evidence="2 6" id="KW-0812">Transmembrane</keyword>
<feature type="transmembrane region" description="Helical" evidence="6">
    <location>
        <begin position="343"/>
        <end position="363"/>
    </location>
</feature>
<feature type="transmembrane region" description="Helical" evidence="6">
    <location>
        <begin position="219"/>
        <end position="244"/>
    </location>
</feature>
<feature type="compositionally biased region" description="Basic and acidic residues" evidence="5">
    <location>
        <begin position="145"/>
        <end position="154"/>
    </location>
</feature>
<keyword evidence="4 6" id="KW-0472">Membrane</keyword>
<feature type="region of interest" description="Disordered" evidence="5">
    <location>
        <begin position="114"/>
        <end position="210"/>
    </location>
</feature>
<dbReference type="InterPro" id="IPR020846">
    <property type="entry name" value="MFS_dom"/>
</dbReference>
<dbReference type="Proteomes" id="UP001305779">
    <property type="component" value="Unassembled WGS sequence"/>
</dbReference>
<feature type="transmembrane region" description="Helical" evidence="6">
    <location>
        <begin position="683"/>
        <end position="704"/>
    </location>
</feature>
<dbReference type="PROSITE" id="PS50850">
    <property type="entry name" value="MFS"/>
    <property type="match status" value="1"/>
</dbReference>
<feature type="transmembrane region" description="Helical" evidence="6">
    <location>
        <begin position="483"/>
        <end position="504"/>
    </location>
</feature>
<evidence type="ECO:0000256" key="6">
    <source>
        <dbReference type="SAM" id="Phobius"/>
    </source>
</evidence>
<keyword evidence="3 6" id="KW-1133">Transmembrane helix</keyword>
<comment type="subcellular location">
    <subcellularLocation>
        <location evidence="1">Membrane</location>
        <topology evidence="1">Multi-pass membrane protein</topology>
    </subcellularLocation>
</comment>
<dbReference type="SUPFAM" id="SSF103473">
    <property type="entry name" value="MFS general substrate transporter"/>
    <property type="match status" value="2"/>
</dbReference>
<dbReference type="PANTHER" id="PTHR23501:SF198">
    <property type="entry name" value="AZOLE RESISTANCE PROTEIN 1-RELATED"/>
    <property type="match status" value="1"/>
</dbReference>
<sequence length="719" mass="77563">MCKYYAHSHPCGHTKTVFAAFCPQAALLQKPCGRGEIWATVKMDKDCTHCYEEPEPAVPRSRAGGSRKKVSRRRDILVFVLSIKVLLTGEGEEKWNPSTMSRLRTLFRRAEDADELGRASNVDGGASLPAAERNVPTTSSQGHTTGEEARDGASKEYGVAAEHYAPVRDEDERPRTNNSDQVNEKGHTTTTTQTPQDGDPEATTEEVEDESKYLKGPQLLLLTTGLLLATFVVALDNTIIATAIPKITTIFDSLDDVGWYGSAYLLTTTSLQPSFGKIYTYFDVKWVYLSALMIFELGSILCAAARNSTMLIVGRAVAGAGAAALFSGGMTIVGYSVPLRRRAIYIALLSSMFGISSVVGPILGGAFTDKVSWRWCFWINLPFGAVSMAVVFFFFSNPPRRHTDMTVKEKLRQIDIAGALLLICAIVCLLLALQWGGFTYAWSDSKVWGCILGFGLIIICFIGLQFYLGDRATMPPRVLKQRSVAACALFSVFLAMALYTHIYYLPFYFQAVKGVGAEASGIRTIPYLVSTTLASIVVGGAITVIGPYNPPMWIGSIIFVVGCGMLYTFKVNSSTGTWIGYQILAGAGAGACVQIPFIAVQVVLPEKDMPVGNAVAIFFNTLGGAIAVSIAQNIFTNTLIKQLPILAPGVDVAKVVSYGASHVREAAPPNLLPGVLEAYDKAITTAFIMPIAVSGLAFLASLMMEWKSVKGKKLIPGGA</sequence>
<protein>
    <recommendedName>
        <fullName evidence="7">Major facilitator superfamily (MFS) profile domain-containing protein</fullName>
    </recommendedName>
</protein>
<feature type="compositionally biased region" description="Acidic residues" evidence="5">
    <location>
        <begin position="198"/>
        <end position="209"/>
    </location>
</feature>
<evidence type="ECO:0000256" key="1">
    <source>
        <dbReference type="ARBA" id="ARBA00004141"/>
    </source>
</evidence>
<feature type="compositionally biased region" description="Basic and acidic residues" evidence="5">
    <location>
        <begin position="165"/>
        <end position="175"/>
    </location>
</feature>
<dbReference type="InterPro" id="IPR036259">
    <property type="entry name" value="MFS_trans_sf"/>
</dbReference>
<keyword evidence="9" id="KW-1185">Reference proteome</keyword>
<feature type="transmembrane region" description="Helical" evidence="6">
    <location>
        <begin position="552"/>
        <end position="569"/>
    </location>
</feature>